<dbReference type="InterPro" id="IPR012577">
    <property type="entry name" value="NIPSNAP"/>
</dbReference>
<dbReference type="AlphaFoldDB" id="A0A2Y9BLV6"/>
<protein>
    <submittedName>
        <fullName evidence="2">NIPSNAP protein</fullName>
    </submittedName>
</protein>
<sequence length="107" mass="12244">MMIQLRIYTLASKEAAQKYANVHWKRHIESLKKYGITTHEVYVESSGQVPTRVFAIVSYEGTDLRSQNEKYMASADFKADMKGFQMSDIQGVEEILIESISFDSDVL</sequence>
<organism evidence="2 3">
    <name type="scientific">Faecalicatena orotica</name>
    <dbReference type="NCBI Taxonomy" id="1544"/>
    <lineage>
        <taxon>Bacteria</taxon>
        <taxon>Bacillati</taxon>
        <taxon>Bacillota</taxon>
        <taxon>Clostridia</taxon>
        <taxon>Lachnospirales</taxon>
        <taxon>Lachnospiraceae</taxon>
        <taxon>Faecalicatena</taxon>
    </lineage>
</organism>
<dbReference type="EMBL" id="QGDL01000009">
    <property type="protein sequence ID" value="PWJ28334.1"/>
    <property type="molecule type" value="Genomic_DNA"/>
</dbReference>
<dbReference type="Pfam" id="PF07978">
    <property type="entry name" value="NIPSNAP"/>
    <property type="match status" value="1"/>
</dbReference>
<reference evidence="2 3" key="1">
    <citation type="submission" date="2018-05" db="EMBL/GenBank/DDBJ databases">
        <title>The Hungate 1000. A catalogue of reference genomes from the rumen microbiome.</title>
        <authorList>
            <person name="Kelly W."/>
        </authorList>
    </citation>
    <scope>NUCLEOTIDE SEQUENCE [LARGE SCALE GENOMIC DNA]</scope>
    <source>
        <strain evidence="2 3">NLAE-zl-C242</strain>
    </source>
</reference>
<feature type="domain" description="NIPSNAP" evidence="1">
    <location>
        <begin position="4"/>
        <end position="96"/>
    </location>
</feature>
<keyword evidence="3" id="KW-1185">Reference proteome</keyword>
<dbReference type="OrthoDB" id="2297285at2"/>
<evidence type="ECO:0000313" key="2">
    <source>
        <dbReference type="EMBL" id="PWJ28334.1"/>
    </source>
</evidence>
<comment type="caution">
    <text evidence="2">The sequence shown here is derived from an EMBL/GenBank/DDBJ whole genome shotgun (WGS) entry which is preliminary data.</text>
</comment>
<proteinExistence type="predicted"/>
<dbReference type="Proteomes" id="UP000245845">
    <property type="component" value="Unassembled WGS sequence"/>
</dbReference>
<dbReference type="RefSeq" id="WP_109732131.1">
    <property type="nucleotide sequence ID" value="NZ_BAAACK010000009.1"/>
</dbReference>
<gene>
    <name evidence="2" type="ORF">A8806_109216</name>
</gene>
<accession>A0A2Y9BLV6</accession>
<evidence type="ECO:0000313" key="3">
    <source>
        <dbReference type="Proteomes" id="UP000245845"/>
    </source>
</evidence>
<name>A0A2Y9BLV6_9FIRM</name>
<evidence type="ECO:0000259" key="1">
    <source>
        <dbReference type="Pfam" id="PF07978"/>
    </source>
</evidence>